<protein>
    <submittedName>
        <fullName evidence="8">MFS transporter</fullName>
    </submittedName>
</protein>
<feature type="transmembrane region" description="Helical" evidence="7">
    <location>
        <begin position="366"/>
        <end position="387"/>
    </location>
</feature>
<feature type="transmembrane region" description="Helical" evidence="7">
    <location>
        <begin position="72"/>
        <end position="91"/>
    </location>
</feature>
<dbReference type="GO" id="GO:0015213">
    <property type="term" value="F:uridine transmembrane transporter activity"/>
    <property type="evidence" value="ECO:0007669"/>
    <property type="project" value="TreeGrafter"/>
</dbReference>
<evidence type="ECO:0000256" key="7">
    <source>
        <dbReference type="SAM" id="Phobius"/>
    </source>
</evidence>
<dbReference type="GO" id="GO:0015212">
    <property type="term" value="F:cytidine transmembrane transporter activity"/>
    <property type="evidence" value="ECO:0007669"/>
    <property type="project" value="TreeGrafter"/>
</dbReference>
<reference evidence="8 9" key="2">
    <citation type="submission" date="2019-09" db="EMBL/GenBank/DDBJ databases">
        <title>Complete Genome Sequence and Methylome Analysis of free living Spirochaetas.</title>
        <authorList>
            <person name="Leshcheva N."/>
            <person name="Mikheeva N."/>
        </authorList>
    </citation>
    <scope>NUCLEOTIDE SEQUENCE [LARGE SCALE GENOMIC DNA]</scope>
    <source>
        <strain evidence="8 9">P</strain>
    </source>
</reference>
<organism evidence="8 9">
    <name type="scientific">Thiospirochaeta perfilievii</name>
    <dbReference type="NCBI Taxonomy" id="252967"/>
    <lineage>
        <taxon>Bacteria</taxon>
        <taxon>Pseudomonadati</taxon>
        <taxon>Spirochaetota</taxon>
        <taxon>Spirochaetia</taxon>
        <taxon>Spirochaetales</taxon>
        <taxon>Spirochaetaceae</taxon>
        <taxon>Thiospirochaeta</taxon>
    </lineage>
</organism>
<sequence>MKSKKLHLSLLIFFQLSAVGSYVPILSMYLKEYLNFSGMQVGVILSMASIPSIVVPFFSAWIVDRVITSRRFLALCHIGAAALITVMSFGTNYITILIAYFTYTILLVPTYALVNALIFHNMEDRNSFGTIRVWGTIGWVTSSWLVSFIIKIFNIDGYKPFILQLSAVFSLIVVVLTLKLPKLKLDRDKKVSLLPKEAIDVIKKPEVILIYILVFISSTADKFLGYGMPMFLSYNGTEESNIILLLSLGQAPEILMLFTLVFIIKKLGFKNIFILALILQATRYIIFYINGPTPLTVFGIIIHGFIFAFFYTGSTIYLDSLSDISSRGGIHQIFTMVQVGLAGLCGNFFAGYVAENFTKNGDIDFKVFWMVPSLMSLVTLLTLAIAMKRLNNRSKVN</sequence>
<keyword evidence="6 7" id="KW-0472">Membrane</keyword>
<dbReference type="Pfam" id="PF03825">
    <property type="entry name" value="Nuc_H_symport"/>
    <property type="match status" value="1"/>
</dbReference>
<evidence type="ECO:0000256" key="3">
    <source>
        <dbReference type="ARBA" id="ARBA00022475"/>
    </source>
</evidence>
<evidence type="ECO:0000256" key="6">
    <source>
        <dbReference type="ARBA" id="ARBA00023136"/>
    </source>
</evidence>
<dbReference type="PANTHER" id="PTHR23522">
    <property type="entry name" value="BLL5896 PROTEIN"/>
    <property type="match status" value="1"/>
</dbReference>
<dbReference type="InterPro" id="IPR036259">
    <property type="entry name" value="MFS_trans_sf"/>
</dbReference>
<feature type="transmembrane region" description="Helical" evidence="7">
    <location>
        <begin position="131"/>
        <end position="155"/>
    </location>
</feature>
<dbReference type="AlphaFoldDB" id="A0A5C1Q981"/>
<evidence type="ECO:0000256" key="4">
    <source>
        <dbReference type="ARBA" id="ARBA00022692"/>
    </source>
</evidence>
<evidence type="ECO:0000313" key="9">
    <source>
        <dbReference type="Proteomes" id="UP000323824"/>
    </source>
</evidence>
<feature type="transmembrane region" description="Helical" evidence="7">
    <location>
        <begin position="271"/>
        <end position="289"/>
    </location>
</feature>
<keyword evidence="4 7" id="KW-0812">Transmembrane</keyword>
<reference evidence="8 9" key="1">
    <citation type="submission" date="2019-02" db="EMBL/GenBank/DDBJ databases">
        <authorList>
            <person name="Fomenkov A."/>
            <person name="Dubinina G."/>
            <person name="Grabovich M."/>
            <person name="Vincze T."/>
            <person name="Roberts R.J."/>
        </authorList>
    </citation>
    <scope>NUCLEOTIDE SEQUENCE [LARGE SCALE GENOMIC DNA]</scope>
    <source>
        <strain evidence="8 9">P</strain>
    </source>
</reference>
<feature type="transmembrane region" description="Helical" evidence="7">
    <location>
        <begin position="240"/>
        <end position="264"/>
    </location>
</feature>
<dbReference type="OrthoDB" id="9783013at2"/>
<dbReference type="InterPro" id="IPR004740">
    <property type="entry name" value="Nuc_H_symport"/>
</dbReference>
<feature type="transmembrane region" description="Helical" evidence="7">
    <location>
        <begin position="44"/>
        <end position="63"/>
    </location>
</feature>
<evidence type="ECO:0000256" key="5">
    <source>
        <dbReference type="ARBA" id="ARBA00022989"/>
    </source>
</evidence>
<name>A0A5C1Q981_9SPIO</name>
<dbReference type="RefSeq" id="WP_149567906.1">
    <property type="nucleotide sequence ID" value="NZ_CP035807.1"/>
</dbReference>
<keyword evidence="9" id="KW-1185">Reference proteome</keyword>
<dbReference type="PANTHER" id="PTHR23522:SF4">
    <property type="entry name" value="NUCLEOSIDE PERMEASE NUPG-RELATED"/>
    <property type="match status" value="1"/>
</dbReference>
<feature type="transmembrane region" description="Helical" evidence="7">
    <location>
        <begin position="295"/>
        <end position="318"/>
    </location>
</feature>
<dbReference type="KEGG" id="sper:EW093_08080"/>
<keyword evidence="2" id="KW-0813">Transport</keyword>
<dbReference type="EMBL" id="CP035807">
    <property type="protein sequence ID" value="QEN04663.1"/>
    <property type="molecule type" value="Genomic_DNA"/>
</dbReference>
<keyword evidence="3" id="KW-1003">Cell membrane</keyword>
<keyword evidence="5 7" id="KW-1133">Transmembrane helix</keyword>
<feature type="transmembrane region" description="Helical" evidence="7">
    <location>
        <begin position="161"/>
        <end position="180"/>
    </location>
</feature>
<comment type="subcellular location">
    <subcellularLocation>
        <location evidence="1">Cell membrane</location>
        <topology evidence="1">Multi-pass membrane protein</topology>
    </subcellularLocation>
</comment>
<dbReference type="GO" id="GO:0005886">
    <property type="term" value="C:plasma membrane"/>
    <property type="evidence" value="ECO:0007669"/>
    <property type="project" value="UniProtKB-SubCell"/>
</dbReference>
<dbReference type="Proteomes" id="UP000323824">
    <property type="component" value="Chromosome"/>
</dbReference>
<evidence type="ECO:0000313" key="8">
    <source>
        <dbReference type="EMBL" id="QEN04663.1"/>
    </source>
</evidence>
<evidence type="ECO:0000256" key="2">
    <source>
        <dbReference type="ARBA" id="ARBA00022448"/>
    </source>
</evidence>
<evidence type="ECO:0000256" key="1">
    <source>
        <dbReference type="ARBA" id="ARBA00004651"/>
    </source>
</evidence>
<proteinExistence type="predicted"/>
<dbReference type="SUPFAM" id="SSF103473">
    <property type="entry name" value="MFS general substrate transporter"/>
    <property type="match status" value="1"/>
</dbReference>
<feature type="transmembrane region" description="Helical" evidence="7">
    <location>
        <begin position="330"/>
        <end position="354"/>
    </location>
</feature>
<gene>
    <name evidence="8" type="ORF">EW093_08080</name>
</gene>
<feature type="transmembrane region" description="Helical" evidence="7">
    <location>
        <begin position="97"/>
        <end position="119"/>
    </location>
</feature>
<dbReference type="Gene3D" id="1.20.1250.20">
    <property type="entry name" value="MFS general substrate transporter like domains"/>
    <property type="match status" value="2"/>
</dbReference>
<accession>A0A5C1Q981</accession>